<protein>
    <recommendedName>
        <fullName evidence="2">histidine kinase</fullName>
        <ecNumber evidence="2">2.7.13.3</ecNumber>
    </recommendedName>
</protein>
<name>A0ABN3IRN6_9ACTN</name>
<keyword evidence="11" id="KW-1185">Reference proteome</keyword>
<dbReference type="Pfam" id="PF23539">
    <property type="entry name" value="DUF7134"/>
    <property type="match status" value="1"/>
</dbReference>
<feature type="domain" description="Histidine kinase/HSP90-like ATPase" evidence="9">
    <location>
        <begin position="272"/>
        <end position="364"/>
    </location>
</feature>
<proteinExistence type="predicted"/>
<gene>
    <name evidence="10" type="ORF">GCM10010191_20310</name>
</gene>
<dbReference type="Gene3D" id="1.20.5.1930">
    <property type="match status" value="1"/>
</dbReference>
<keyword evidence="6 10" id="KW-0418">Kinase</keyword>
<comment type="caution">
    <text evidence="10">The sequence shown here is derived from an EMBL/GenBank/DDBJ whole genome shotgun (WGS) entry which is preliminary data.</text>
</comment>
<evidence type="ECO:0000256" key="4">
    <source>
        <dbReference type="ARBA" id="ARBA00022679"/>
    </source>
</evidence>
<dbReference type="CDD" id="cd16917">
    <property type="entry name" value="HATPase_UhpB-NarQ-NarX-like"/>
    <property type="match status" value="1"/>
</dbReference>
<dbReference type="GO" id="GO:0016301">
    <property type="term" value="F:kinase activity"/>
    <property type="evidence" value="ECO:0007669"/>
    <property type="project" value="UniProtKB-KW"/>
</dbReference>
<organism evidence="10 11">
    <name type="scientific">Actinomadura vinacea</name>
    <dbReference type="NCBI Taxonomy" id="115336"/>
    <lineage>
        <taxon>Bacteria</taxon>
        <taxon>Bacillati</taxon>
        <taxon>Actinomycetota</taxon>
        <taxon>Actinomycetes</taxon>
        <taxon>Streptosporangiales</taxon>
        <taxon>Thermomonosporaceae</taxon>
        <taxon>Actinomadura</taxon>
    </lineage>
</organism>
<evidence type="ECO:0000256" key="5">
    <source>
        <dbReference type="ARBA" id="ARBA00022741"/>
    </source>
</evidence>
<keyword evidence="4" id="KW-0808">Transferase</keyword>
<dbReference type="Pfam" id="PF07730">
    <property type="entry name" value="HisKA_3"/>
    <property type="match status" value="1"/>
</dbReference>
<dbReference type="SMART" id="SM00387">
    <property type="entry name" value="HATPase_c"/>
    <property type="match status" value="1"/>
</dbReference>
<keyword evidence="8" id="KW-0902">Two-component regulatory system</keyword>
<evidence type="ECO:0000313" key="11">
    <source>
        <dbReference type="Proteomes" id="UP001501231"/>
    </source>
</evidence>
<dbReference type="InterPro" id="IPR036890">
    <property type="entry name" value="HATPase_C_sf"/>
</dbReference>
<reference evidence="10 11" key="1">
    <citation type="journal article" date="2019" name="Int. J. Syst. Evol. Microbiol.">
        <title>The Global Catalogue of Microorganisms (GCM) 10K type strain sequencing project: providing services to taxonomists for standard genome sequencing and annotation.</title>
        <authorList>
            <consortium name="The Broad Institute Genomics Platform"/>
            <consortium name="The Broad Institute Genome Sequencing Center for Infectious Disease"/>
            <person name="Wu L."/>
            <person name="Ma J."/>
        </authorList>
    </citation>
    <scope>NUCLEOTIDE SEQUENCE [LARGE SCALE GENOMIC DNA]</scope>
    <source>
        <strain evidence="10 11">JCM 3325</strain>
    </source>
</reference>
<dbReference type="Proteomes" id="UP001501231">
    <property type="component" value="Unassembled WGS sequence"/>
</dbReference>
<evidence type="ECO:0000256" key="8">
    <source>
        <dbReference type="ARBA" id="ARBA00023012"/>
    </source>
</evidence>
<evidence type="ECO:0000256" key="2">
    <source>
        <dbReference type="ARBA" id="ARBA00012438"/>
    </source>
</evidence>
<evidence type="ECO:0000256" key="7">
    <source>
        <dbReference type="ARBA" id="ARBA00022840"/>
    </source>
</evidence>
<dbReference type="SUPFAM" id="SSF55874">
    <property type="entry name" value="ATPase domain of HSP90 chaperone/DNA topoisomerase II/histidine kinase"/>
    <property type="match status" value="1"/>
</dbReference>
<dbReference type="Pfam" id="PF02518">
    <property type="entry name" value="HATPase_c"/>
    <property type="match status" value="1"/>
</dbReference>
<sequence>MKAARLDAILVAGLGGAAVLQLAYEHASPAVWLVAAAVVLPLGARRRFPLTVCLAVLAADLGIWTLGWHLVGDAAAGLAVYSGARYARWPRSLAALAAAQLWVGSVLLAGNVDDWTDVLGAAPVMAGIWGLGVMVHRNRHQTALLRALADRLRHEQAANARRAVVEERARIARELHDMVSHHLTSIVVQTHAARLSVADEPERAADGLEHIARSAGAALHDMRLLLDLLRPDEHDAHSPTLADLDALFADARRAGLRLATEAGPPPADLSHAVQTSVYRILQESLTNVIKHAGAVAVQVRLAYGAEEVVVTVENDPGTPVGAVPGAGAGLAGMRARVAAFGGRLTAGPGPSGGFRVSAVIPVCSGEANP</sequence>
<accession>A0ABN3IRN6</accession>
<evidence type="ECO:0000259" key="9">
    <source>
        <dbReference type="SMART" id="SM00387"/>
    </source>
</evidence>
<dbReference type="Gene3D" id="3.30.565.10">
    <property type="entry name" value="Histidine kinase-like ATPase, C-terminal domain"/>
    <property type="match status" value="1"/>
</dbReference>
<evidence type="ECO:0000313" key="10">
    <source>
        <dbReference type="EMBL" id="GAA2411177.1"/>
    </source>
</evidence>
<comment type="catalytic activity">
    <reaction evidence="1">
        <text>ATP + protein L-histidine = ADP + protein N-phospho-L-histidine.</text>
        <dbReference type="EC" id="2.7.13.3"/>
    </reaction>
</comment>
<dbReference type="EMBL" id="BAAARW010000006">
    <property type="protein sequence ID" value="GAA2411177.1"/>
    <property type="molecule type" value="Genomic_DNA"/>
</dbReference>
<dbReference type="InterPro" id="IPR050482">
    <property type="entry name" value="Sensor_HK_TwoCompSys"/>
</dbReference>
<evidence type="ECO:0000256" key="6">
    <source>
        <dbReference type="ARBA" id="ARBA00022777"/>
    </source>
</evidence>
<dbReference type="RefSeq" id="WP_344588431.1">
    <property type="nucleotide sequence ID" value="NZ_BAAARW010000006.1"/>
</dbReference>
<dbReference type="InterPro" id="IPR011712">
    <property type="entry name" value="Sig_transdc_His_kin_sub3_dim/P"/>
</dbReference>
<keyword evidence="5" id="KW-0547">Nucleotide-binding</keyword>
<evidence type="ECO:0000256" key="3">
    <source>
        <dbReference type="ARBA" id="ARBA00022553"/>
    </source>
</evidence>
<dbReference type="PANTHER" id="PTHR24421:SF10">
    <property type="entry name" value="NITRATE_NITRITE SENSOR PROTEIN NARQ"/>
    <property type="match status" value="1"/>
</dbReference>
<keyword evidence="3" id="KW-0597">Phosphoprotein</keyword>
<dbReference type="InterPro" id="IPR055558">
    <property type="entry name" value="DUF7134"/>
</dbReference>
<keyword evidence="7" id="KW-0067">ATP-binding</keyword>
<evidence type="ECO:0000256" key="1">
    <source>
        <dbReference type="ARBA" id="ARBA00000085"/>
    </source>
</evidence>
<dbReference type="PANTHER" id="PTHR24421">
    <property type="entry name" value="NITRATE/NITRITE SENSOR PROTEIN NARX-RELATED"/>
    <property type="match status" value="1"/>
</dbReference>
<dbReference type="InterPro" id="IPR003594">
    <property type="entry name" value="HATPase_dom"/>
</dbReference>
<dbReference type="EC" id="2.7.13.3" evidence="2"/>